<keyword evidence="1" id="KW-0677">Repeat</keyword>
<dbReference type="GO" id="GO:0003723">
    <property type="term" value="F:RNA binding"/>
    <property type="evidence" value="ECO:0007669"/>
    <property type="project" value="UniProtKB-UniRule"/>
</dbReference>
<evidence type="ECO:0000256" key="6">
    <source>
        <dbReference type="SAM" id="MobiDB-lite"/>
    </source>
</evidence>
<protein>
    <recommendedName>
        <fullName evidence="4">Protein alan shepard</fullName>
    </recommendedName>
</protein>
<dbReference type="Proteomes" id="UP000271087">
    <property type="component" value="Unassembled WGS sequence"/>
</dbReference>
<dbReference type="InterPro" id="IPR012677">
    <property type="entry name" value="Nucleotide-bd_a/b_plait_sf"/>
</dbReference>
<dbReference type="PRINTS" id="PR00961">
    <property type="entry name" value="HUDSXLRNA"/>
</dbReference>
<feature type="compositionally biased region" description="Pro residues" evidence="6">
    <location>
        <begin position="530"/>
        <end position="543"/>
    </location>
</feature>
<dbReference type="InterPro" id="IPR035979">
    <property type="entry name" value="RBD_domain_sf"/>
</dbReference>
<evidence type="ECO:0000259" key="7">
    <source>
        <dbReference type="PROSITE" id="PS50102"/>
    </source>
</evidence>
<name>A0A182EEC4_ONCOC</name>
<dbReference type="STRING" id="42157.A0A182EEC4"/>
<dbReference type="CDD" id="cd12243">
    <property type="entry name" value="RRM1_MSSP"/>
    <property type="match status" value="1"/>
</dbReference>
<sequence>HYCYYYCYYYYFCYYYCFYYYYYFATFITVTTTPSTTYSFYYNDKNNSIKSNNTVINNKLRISNMGSAGISSAVLGHTPSPYRSNAHVNAYTGQTFTRPQHFHGSLQQNMCNGYGSTNDGMQSRSGLRSSGISTRRNSTGSPVPSLSLTNVYIRGLDQNTTDEDLKDMCAKFGRIASTKAIMDKTTGQCKRYGFVDFEEAGDALRAVEGLNQEGKVRAQMAKALSPNNQNSLFQQQEQDPTNLYLANLPPNYTERDLQKLLESYGSTISTRVLKNGDGSSRCVGFARMDNEELCAKIIKEMNGKKIIPGCSLPLMVKYADSNKKTKTRPLQSVPGLYNSLTHLEITQPCFATSPYDQSGQYIRSNPNYQYLLTPPSPYVYSPHPQYHVFSGYGDAPMGNLAAQMQNLSLQGANAMLHPSVELANIGPGTSMTANQAPAGAAIPQVAMQAYTVPFYPWPYGVQAATDPNMIGAVVTSATPLQNFVPELAAIHTDAANVAAVTAAAAVAAAAAGGGGVPTNQASGQVIYTSQPPPPAPPPPPSQAPAPSMQQN</sequence>
<accession>A0A182EEC4</accession>
<dbReference type="SMART" id="SM00360">
    <property type="entry name" value="RRM"/>
    <property type="match status" value="2"/>
</dbReference>
<dbReference type="InterPro" id="IPR002343">
    <property type="entry name" value="Hud_Sxl_RNA"/>
</dbReference>
<feature type="region of interest" description="Disordered" evidence="6">
    <location>
        <begin position="122"/>
        <end position="143"/>
    </location>
</feature>
<dbReference type="OrthoDB" id="271725at2759"/>
<dbReference type="EMBL" id="UYRW01001992">
    <property type="protein sequence ID" value="VDK82346.1"/>
    <property type="molecule type" value="Genomic_DNA"/>
</dbReference>
<evidence type="ECO:0000313" key="8">
    <source>
        <dbReference type="EMBL" id="VDK82346.1"/>
    </source>
</evidence>
<dbReference type="Pfam" id="PF00076">
    <property type="entry name" value="RRM_1"/>
    <property type="match status" value="2"/>
</dbReference>
<reference evidence="10" key="1">
    <citation type="submission" date="2016-06" db="UniProtKB">
        <authorList>
            <consortium name="WormBaseParasite"/>
        </authorList>
    </citation>
    <scope>IDENTIFICATION</scope>
</reference>
<evidence type="ECO:0000256" key="2">
    <source>
        <dbReference type="ARBA" id="ARBA00022884"/>
    </source>
</evidence>
<feature type="compositionally biased region" description="Polar residues" evidence="6">
    <location>
        <begin position="517"/>
        <end position="528"/>
    </location>
</feature>
<dbReference type="SUPFAM" id="SSF54928">
    <property type="entry name" value="RNA-binding domain, RBD"/>
    <property type="match status" value="2"/>
</dbReference>
<evidence type="ECO:0000256" key="4">
    <source>
        <dbReference type="ARBA" id="ARBA00039536"/>
    </source>
</evidence>
<keyword evidence="2 5" id="KW-0694">RNA-binding</keyword>
<dbReference type="InterPro" id="IPR000504">
    <property type="entry name" value="RRM_dom"/>
</dbReference>
<feature type="domain" description="RRM" evidence="7">
    <location>
        <begin position="241"/>
        <end position="321"/>
    </location>
</feature>
<gene>
    <name evidence="8" type="ORF">NOO_LOCUS6428</name>
</gene>
<evidence type="ECO:0000256" key="3">
    <source>
        <dbReference type="ARBA" id="ARBA00037469"/>
    </source>
</evidence>
<proteinExistence type="predicted"/>
<feature type="region of interest" description="Disordered" evidence="6">
    <location>
        <begin position="512"/>
        <end position="551"/>
    </location>
</feature>
<dbReference type="PROSITE" id="PS50102">
    <property type="entry name" value="RRM"/>
    <property type="match status" value="2"/>
</dbReference>
<organism evidence="10">
    <name type="scientific">Onchocerca ochengi</name>
    <name type="common">Filarial nematode worm</name>
    <dbReference type="NCBI Taxonomy" id="42157"/>
    <lineage>
        <taxon>Eukaryota</taxon>
        <taxon>Metazoa</taxon>
        <taxon>Ecdysozoa</taxon>
        <taxon>Nematoda</taxon>
        <taxon>Chromadorea</taxon>
        <taxon>Rhabditida</taxon>
        <taxon>Spirurina</taxon>
        <taxon>Spiruromorpha</taxon>
        <taxon>Filarioidea</taxon>
        <taxon>Onchocercidae</taxon>
        <taxon>Onchocerca</taxon>
    </lineage>
</organism>
<dbReference type="GO" id="GO:1990904">
    <property type="term" value="C:ribonucleoprotein complex"/>
    <property type="evidence" value="ECO:0007669"/>
    <property type="project" value="InterPro"/>
</dbReference>
<dbReference type="AlphaFoldDB" id="A0A182EEC4"/>
<evidence type="ECO:0000256" key="5">
    <source>
        <dbReference type="PROSITE-ProRule" id="PRU00176"/>
    </source>
</evidence>
<comment type="function">
    <text evidence="3">Has a role in the perception of gravity.</text>
</comment>
<evidence type="ECO:0000256" key="1">
    <source>
        <dbReference type="ARBA" id="ARBA00022737"/>
    </source>
</evidence>
<feature type="domain" description="RRM" evidence="7">
    <location>
        <begin position="149"/>
        <end position="223"/>
    </location>
</feature>
<dbReference type="Gene3D" id="3.30.70.330">
    <property type="match status" value="2"/>
</dbReference>
<evidence type="ECO:0000313" key="10">
    <source>
        <dbReference type="WBParaSite" id="nOo.2.0.1.t06428-RA"/>
    </source>
</evidence>
<keyword evidence="9" id="KW-1185">Reference proteome</keyword>
<evidence type="ECO:0000313" key="9">
    <source>
        <dbReference type="Proteomes" id="UP000271087"/>
    </source>
</evidence>
<dbReference type="PANTHER" id="PTHR24012">
    <property type="entry name" value="RNA BINDING PROTEIN"/>
    <property type="match status" value="1"/>
</dbReference>
<dbReference type="WBParaSite" id="nOo.2.0.1.t06428-RA">
    <property type="protein sequence ID" value="nOo.2.0.1.t06428-RA"/>
    <property type="gene ID" value="nOo.2.0.1.g06428"/>
</dbReference>
<reference evidence="8 9" key="2">
    <citation type="submission" date="2018-08" db="EMBL/GenBank/DDBJ databases">
        <authorList>
            <person name="Laetsch R D."/>
            <person name="Stevens L."/>
            <person name="Kumar S."/>
            <person name="Blaxter L. M."/>
        </authorList>
    </citation>
    <scope>NUCLEOTIDE SEQUENCE [LARGE SCALE GENOMIC DNA]</scope>
</reference>